<comment type="subcellular location">
    <subcellularLocation>
        <location evidence="1 7">Membrane</location>
        <topology evidence="1 7">Multi-pass membrane protein</topology>
    </subcellularLocation>
</comment>
<reference evidence="9" key="2">
    <citation type="submission" date="2025-08" db="UniProtKB">
        <authorList>
            <consortium name="RefSeq"/>
        </authorList>
    </citation>
    <scope>IDENTIFICATION</scope>
</reference>
<proteinExistence type="inferred from homology"/>
<evidence type="ECO:0000256" key="1">
    <source>
        <dbReference type="ARBA" id="ARBA00004141"/>
    </source>
</evidence>
<feature type="transmembrane region" description="Helical" evidence="7">
    <location>
        <begin position="153"/>
        <end position="173"/>
    </location>
</feature>
<evidence type="ECO:0000313" key="8">
    <source>
        <dbReference type="Proteomes" id="UP000504604"/>
    </source>
</evidence>
<keyword evidence="5 7" id="KW-1133">Transmembrane helix</keyword>
<protein>
    <recommendedName>
        <fullName evidence="7">Probable purine permease</fullName>
    </recommendedName>
</protein>
<feature type="transmembrane region" description="Helical" evidence="7">
    <location>
        <begin position="323"/>
        <end position="340"/>
    </location>
</feature>
<evidence type="ECO:0000256" key="2">
    <source>
        <dbReference type="ARBA" id="ARBA00006213"/>
    </source>
</evidence>
<dbReference type="Pfam" id="PF16913">
    <property type="entry name" value="PUNUT"/>
    <property type="match status" value="1"/>
</dbReference>
<feature type="transmembrane region" description="Helical" evidence="7">
    <location>
        <begin position="95"/>
        <end position="113"/>
    </location>
</feature>
<evidence type="ECO:0000313" key="9">
    <source>
        <dbReference type="RefSeq" id="XP_011085324.1"/>
    </source>
</evidence>
<dbReference type="GO" id="GO:0005345">
    <property type="term" value="F:purine nucleobase transmembrane transporter activity"/>
    <property type="evidence" value="ECO:0007669"/>
    <property type="project" value="UniProtKB-UniRule"/>
</dbReference>
<dbReference type="RefSeq" id="XP_011085324.1">
    <property type="nucleotide sequence ID" value="XM_011087022.2"/>
</dbReference>
<feature type="transmembrane region" description="Helical" evidence="7">
    <location>
        <begin position="120"/>
        <end position="147"/>
    </location>
</feature>
<gene>
    <name evidence="9" type="primary">LOC105167344</name>
</gene>
<feature type="transmembrane region" description="Helical" evidence="7">
    <location>
        <begin position="65"/>
        <end position="83"/>
    </location>
</feature>
<name>A0A6I9TVI5_SESIN</name>
<evidence type="ECO:0000256" key="7">
    <source>
        <dbReference type="RuleBase" id="RU368015"/>
    </source>
</evidence>
<feature type="transmembrane region" description="Helical" evidence="7">
    <location>
        <begin position="185"/>
        <end position="208"/>
    </location>
</feature>
<dbReference type="SUPFAM" id="SSF103481">
    <property type="entry name" value="Multidrug resistance efflux transporter EmrE"/>
    <property type="match status" value="1"/>
</dbReference>
<comment type="similarity">
    <text evidence="2 7">Belongs to the purine permeases (TC 2.A.7.14) family.</text>
</comment>
<evidence type="ECO:0000256" key="4">
    <source>
        <dbReference type="ARBA" id="ARBA00022692"/>
    </source>
</evidence>
<keyword evidence="3 7" id="KW-0813">Transport</keyword>
<feature type="transmembrane region" description="Helical" evidence="7">
    <location>
        <begin position="228"/>
        <end position="246"/>
    </location>
</feature>
<dbReference type="AlphaFoldDB" id="A0A6I9TVI5"/>
<reference evidence="8" key="1">
    <citation type="submission" date="2024-10" db="UniProtKB">
        <authorList>
            <consortium name="RefSeq"/>
        </authorList>
    </citation>
    <scope>NUCLEOTIDE SEQUENCE [LARGE SCALE GENOMIC DNA]</scope>
    <source>
        <strain evidence="8">cv. Zhongzhi No. 13</strain>
    </source>
</reference>
<feature type="transmembrane region" description="Helical" evidence="7">
    <location>
        <begin position="295"/>
        <end position="316"/>
    </location>
</feature>
<dbReference type="GO" id="GO:0016020">
    <property type="term" value="C:membrane"/>
    <property type="evidence" value="ECO:0007669"/>
    <property type="project" value="UniProtKB-SubCell"/>
</dbReference>
<dbReference type="OrthoDB" id="1907510at2759"/>
<dbReference type="FunCoup" id="A0A6I9TVI5">
    <property type="interactions" value="420"/>
</dbReference>
<dbReference type="GO" id="GO:0015211">
    <property type="term" value="F:purine nucleoside transmembrane transporter activity"/>
    <property type="evidence" value="ECO:0007669"/>
    <property type="project" value="UniProtKB-UniRule"/>
</dbReference>
<evidence type="ECO:0000256" key="5">
    <source>
        <dbReference type="ARBA" id="ARBA00022989"/>
    </source>
</evidence>
<dbReference type="KEGG" id="sind:105167344"/>
<dbReference type="Gramene" id="SIN_1003197.t">
    <property type="protein sequence ID" value="SIN_1003197.t.cds1"/>
    <property type="gene ID" value="SIN_1003197"/>
</dbReference>
<accession>A0A6I9TVI5</accession>
<keyword evidence="4 7" id="KW-0812">Transmembrane</keyword>
<feature type="transmembrane region" description="Helical" evidence="7">
    <location>
        <begin position="29"/>
        <end position="53"/>
    </location>
</feature>
<evidence type="ECO:0000256" key="6">
    <source>
        <dbReference type="ARBA" id="ARBA00023136"/>
    </source>
</evidence>
<dbReference type="Proteomes" id="UP000504604">
    <property type="component" value="Linkage group LG1"/>
</dbReference>
<dbReference type="GeneID" id="105167344"/>
<feature type="transmembrane region" description="Helical" evidence="7">
    <location>
        <begin position="267"/>
        <end position="289"/>
    </location>
</feature>
<dbReference type="PANTHER" id="PTHR31376">
    <property type="entry name" value="OS09G0467300 PROTEIN-RELATED"/>
    <property type="match status" value="1"/>
</dbReference>
<sequence length="357" mass="38981">MADIREPILAKDGPSTYQHPLCRLKRSQWWILVVLNIIFLIVGQAAAVLLGWFYYNKGGNSKWMATLVQSAGFPILLVPYFFLHPSDESHGLPTPPILTLSAIYSITGALVAGDNMLYSIALLYLSASTYSLICATQLAFNAIFSFFINGQKFTALILNSVIILSLSAALLALNDDSDKPSGISSGKYIIGILTAIAASALYSLLLSLMQLTFEKVLKKETFSVVLELQIYIAVVATCVAIVGLFASGEWRTLRGEMNNFTSGELSYVMTLVWTAVAWQVCSVGVAGLIFVVSSLFSNVISTLSLAVTPIASLIIFHDKMNGVKIIAMLLAFCGFANYIYQNYLDDLKTRKNESDDD</sequence>
<evidence type="ECO:0000256" key="3">
    <source>
        <dbReference type="ARBA" id="ARBA00022448"/>
    </source>
</evidence>
<organism evidence="8 9">
    <name type="scientific">Sesamum indicum</name>
    <name type="common">Oriental sesame</name>
    <name type="synonym">Sesamum orientale</name>
    <dbReference type="NCBI Taxonomy" id="4182"/>
    <lineage>
        <taxon>Eukaryota</taxon>
        <taxon>Viridiplantae</taxon>
        <taxon>Streptophyta</taxon>
        <taxon>Embryophyta</taxon>
        <taxon>Tracheophyta</taxon>
        <taxon>Spermatophyta</taxon>
        <taxon>Magnoliopsida</taxon>
        <taxon>eudicotyledons</taxon>
        <taxon>Gunneridae</taxon>
        <taxon>Pentapetalae</taxon>
        <taxon>asterids</taxon>
        <taxon>lamiids</taxon>
        <taxon>Lamiales</taxon>
        <taxon>Pedaliaceae</taxon>
        <taxon>Sesamum</taxon>
    </lineage>
</organism>
<dbReference type="InterPro" id="IPR030182">
    <property type="entry name" value="PUP_plant"/>
</dbReference>
<dbReference type="InterPro" id="IPR037185">
    <property type="entry name" value="EmrE-like"/>
</dbReference>
<dbReference type="InParanoid" id="A0A6I9TVI5"/>
<dbReference type="PANTHER" id="PTHR31376:SF2">
    <property type="entry name" value="PURINE PERMEASE 11-RELATED"/>
    <property type="match status" value="1"/>
</dbReference>
<keyword evidence="6 7" id="KW-0472">Membrane</keyword>
<keyword evidence="8" id="KW-1185">Reference proteome</keyword>